<accession>A0A6G9H2R0</accession>
<protein>
    <submittedName>
        <fullName evidence="2">Uncharacterized protein</fullName>
    </submittedName>
</protein>
<reference evidence="2 3" key="1">
    <citation type="submission" date="2020-03" db="EMBL/GenBank/DDBJ databases">
        <title>A novel species.</title>
        <authorList>
            <person name="Gao J."/>
        </authorList>
    </citation>
    <scope>NUCLEOTIDE SEQUENCE [LARGE SCALE GENOMIC DNA]</scope>
    <source>
        <strain evidence="2 3">QMT-12</strain>
    </source>
</reference>
<organism evidence="2 3">
    <name type="scientific">Streptomyces liangshanensis</name>
    <dbReference type="NCBI Taxonomy" id="2717324"/>
    <lineage>
        <taxon>Bacteria</taxon>
        <taxon>Bacillati</taxon>
        <taxon>Actinomycetota</taxon>
        <taxon>Actinomycetes</taxon>
        <taxon>Kitasatosporales</taxon>
        <taxon>Streptomycetaceae</taxon>
        <taxon>Streptomyces</taxon>
    </lineage>
</organism>
<sequence length="64" mass="6679">MVVRGVGGVILCLLGALWIAQGTGAVSGSGMSGKSQYAFLGALVVLAGAYLLFRAWRIRGRERP</sequence>
<evidence type="ECO:0000313" key="3">
    <source>
        <dbReference type="Proteomes" id="UP000501179"/>
    </source>
</evidence>
<evidence type="ECO:0000256" key="1">
    <source>
        <dbReference type="SAM" id="Phobius"/>
    </source>
</evidence>
<dbReference type="EMBL" id="CP050177">
    <property type="protein sequence ID" value="QIQ04818.1"/>
    <property type="molecule type" value="Genomic_DNA"/>
</dbReference>
<dbReference type="AlphaFoldDB" id="A0A6G9H2R0"/>
<evidence type="ECO:0000313" key="2">
    <source>
        <dbReference type="EMBL" id="QIQ04818.1"/>
    </source>
</evidence>
<name>A0A6G9H2R0_9ACTN</name>
<feature type="transmembrane region" description="Helical" evidence="1">
    <location>
        <begin position="38"/>
        <end position="56"/>
    </location>
</feature>
<dbReference type="Proteomes" id="UP000501179">
    <property type="component" value="Chromosome"/>
</dbReference>
<keyword evidence="1" id="KW-0812">Transmembrane</keyword>
<dbReference type="KEGG" id="slia:HA039_23325"/>
<keyword evidence="1" id="KW-0472">Membrane</keyword>
<proteinExistence type="predicted"/>
<gene>
    <name evidence="2" type="ORF">HA039_23325</name>
</gene>
<keyword evidence="1" id="KW-1133">Transmembrane helix</keyword>
<dbReference type="RefSeq" id="WP_167033065.1">
    <property type="nucleotide sequence ID" value="NZ_CP050177.1"/>
</dbReference>
<keyword evidence="3" id="KW-1185">Reference proteome</keyword>